<dbReference type="Proteomes" id="UP000029981">
    <property type="component" value="Chromosome 3"/>
</dbReference>
<dbReference type="GO" id="GO:0098542">
    <property type="term" value="P:defense response to other organism"/>
    <property type="evidence" value="ECO:0007669"/>
    <property type="project" value="InterPro"/>
</dbReference>
<dbReference type="GO" id="GO:0005886">
    <property type="term" value="C:plasma membrane"/>
    <property type="evidence" value="ECO:0000318"/>
    <property type="project" value="GO_Central"/>
</dbReference>
<feature type="domain" description="Late embryogenesis abundant protein LEA-2 subgroup" evidence="5">
    <location>
        <begin position="35"/>
        <end position="136"/>
    </location>
</feature>
<evidence type="ECO:0000256" key="1">
    <source>
        <dbReference type="ARBA" id="ARBA00004167"/>
    </source>
</evidence>
<evidence type="ECO:0000256" key="3">
    <source>
        <dbReference type="ARBA" id="ARBA00022989"/>
    </source>
</evidence>
<reference evidence="6 7" key="4">
    <citation type="journal article" date="2011" name="BMC Genomics">
        <title>RNA-Seq improves annotation of protein-coding genes in the cucumber genome.</title>
        <authorList>
            <person name="Li Z."/>
            <person name="Zhang Z."/>
            <person name="Yan P."/>
            <person name="Huang S."/>
            <person name="Fei Z."/>
            <person name="Lin K."/>
        </authorList>
    </citation>
    <scope>NUCLEOTIDE SEQUENCE [LARGE SCALE GENOMIC DNA]</scope>
    <source>
        <strain evidence="7">cv. 9930</strain>
    </source>
</reference>
<reference evidence="6 7" key="1">
    <citation type="journal article" date="2009" name="Nat. Genet.">
        <title>The genome of the cucumber, Cucumis sativus L.</title>
        <authorList>
            <person name="Huang S."/>
            <person name="Li R."/>
            <person name="Zhang Z."/>
            <person name="Li L."/>
            <person name="Gu X."/>
            <person name="Fan W."/>
            <person name="Lucas W.J."/>
            <person name="Wang X."/>
            <person name="Xie B."/>
            <person name="Ni P."/>
            <person name="Ren Y."/>
            <person name="Zhu H."/>
            <person name="Li J."/>
            <person name="Lin K."/>
            <person name="Jin W."/>
            <person name="Fei Z."/>
            <person name="Li G."/>
            <person name="Staub J."/>
            <person name="Kilian A."/>
            <person name="van der Vossen E.A."/>
            <person name="Wu Y."/>
            <person name="Guo J."/>
            <person name="He J."/>
            <person name="Jia Z."/>
            <person name="Ren Y."/>
            <person name="Tian G."/>
            <person name="Lu Y."/>
            <person name="Ruan J."/>
            <person name="Qian W."/>
            <person name="Wang M."/>
            <person name="Huang Q."/>
            <person name="Li B."/>
            <person name="Xuan Z."/>
            <person name="Cao J."/>
            <person name="Asan"/>
            <person name="Wu Z."/>
            <person name="Zhang J."/>
            <person name="Cai Q."/>
            <person name="Bai Y."/>
            <person name="Zhao B."/>
            <person name="Han Y."/>
            <person name="Li Y."/>
            <person name="Li X."/>
            <person name="Wang S."/>
            <person name="Shi Q."/>
            <person name="Liu S."/>
            <person name="Cho W.K."/>
            <person name="Kim J.Y."/>
            <person name="Xu Y."/>
            <person name="Heller-Uszynska K."/>
            <person name="Miao H."/>
            <person name="Cheng Z."/>
            <person name="Zhang S."/>
            <person name="Wu J."/>
            <person name="Yang Y."/>
            <person name="Kang H."/>
            <person name="Li M."/>
            <person name="Liang H."/>
            <person name="Ren X."/>
            <person name="Shi Z."/>
            <person name="Wen M."/>
            <person name="Jian M."/>
            <person name="Yang H."/>
            <person name="Zhang G."/>
            <person name="Yang Z."/>
            <person name="Chen R."/>
            <person name="Liu S."/>
            <person name="Li J."/>
            <person name="Ma L."/>
            <person name="Liu H."/>
            <person name="Zhou Y."/>
            <person name="Zhao J."/>
            <person name="Fang X."/>
            <person name="Li G."/>
            <person name="Fang L."/>
            <person name="Li Y."/>
            <person name="Liu D."/>
            <person name="Zheng H."/>
            <person name="Zhang Y."/>
            <person name="Qin N."/>
            <person name="Li Z."/>
            <person name="Yang G."/>
            <person name="Yang S."/>
            <person name="Bolund L."/>
            <person name="Kristiansen K."/>
            <person name="Zheng H."/>
            <person name="Li S."/>
            <person name="Zhang X."/>
            <person name="Yang H."/>
            <person name="Wang J."/>
            <person name="Sun R."/>
            <person name="Zhang B."/>
            <person name="Jiang S."/>
            <person name="Wang J."/>
            <person name="Du Y."/>
            <person name="Li S."/>
        </authorList>
    </citation>
    <scope>NUCLEOTIDE SEQUENCE [LARGE SCALE GENOMIC DNA]</scope>
    <source>
        <strain evidence="7">cv. 9930</strain>
    </source>
</reference>
<dbReference type="Pfam" id="PF03168">
    <property type="entry name" value="LEA_2"/>
    <property type="match status" value="1"/>
</dbReference>
<comment type="subcellular location">
    <subcellularLocation>
        <location evidence="1">Membrane</location>
        <topology evidence="1">Single-pass membrane protein</topology>
    </subcellularLocation>
</comment>
<dbReference type="eggNOG" id="ENOG502QUR9">
    <property type="taxonomic scope" value="Eukaryota"/>
</dbReference>
<evidence type="ECO:0000256" key="2">
    <source>
        <dbReference type="ARBA" id="ARBA00022692"/>
    </source>
</evidence>
<protein>
    <recommendedName>
        <fullName evidence="5">Late embryogenesis abundant protein LEA-2 subgroup domain-containing protein</fullName>
    </recommendedName>
</protein>
<organism evidence="6 7">
    <name type="scientific">Cucumis sativus</name>
    <name type="common">Cucumber</name>
    <dbReference type="NCBI Taxonomy" id="3659"/>
    <lineage>
        <taxon>Eukaryota</taxon>
        <taxon>Viridiplantae</taxon>
        <taxon>Streptophyta</taxon>
        <taxon>Embryophyta</taxon>
        <taxon>Tracheophyta</taxon>
        <taxon>Spermatophyta</taxon>
        <taxon>Magnoliopsida</taxon>
        <taxon>eudicotyledons</taxon>
        <taxon>Gunneridae</taxon>
        <taxon>Pentapetalae</taxon>
        <taxon>rosids</taxon>
        <taxon>fabids</taxon>
        <taxon>Cucurbitales</taxon>
        <taxon>Cucurbitaceae</taxon>
        <taxon>Benincaseae</taxon>
        <taxon>Cucumis</taxon>
    </lineage>
</organism>
<accession>A0A0A0LBJ3</accession>
<keyword evidence="7" id="KW-1185">Reference proteome</keyword>
<gene>
    <name evidence="6" type="ORF">Csa_3G778980</name>
</gene>
<dbReference type="GO" id="GO:0009506">
    <property type="term" value="C:plasmodesma"/>
    <property type="evidence" value="ECO:0000318"/>
    <property type="project" value="GO_Central"/>
</dbReference>
<proteinExistence type="predicted"/>
<dbReference type="OMA" id="WFLRILW"/>
<evidence type="ECO:0000313" key="7">
    <source>
        <dbReference type="Proteomes" id="UP000029981"/>
    </source>
</evidence>
<keyword evidence="2" id="KW-0812">Transmembrane</keyword>
<dbReference type="STRING" id="3659.A0A0A0LBJ3"/>
<evidence type="ECO:0000256" key="4">
    <source>
        <dbReference type="ARBA" id="ARBA00023136"/>
    </source>
</evidence>
<dbReference type="PANTHER" id="PTHR31234">
    <property type="entry name" value="LATE EMBRYOGENESIS ABUNDANT (LEA) HYDROXYPROLINE-RICH GLYCOPROTEIN FAMILY"/>
    <property type="match status" value="1"/>
</dbReference>
<evidence type="ECO:0000313" key="6">
    <source>
        <dbReference type="EMBL" id="KGN59193.1"/>
    </source>
</evidence>
<keyword evidence="4" id="KW-0472">Membrane</keyword>
<dbReference type="PANTHER" id="PTHR31234:SF61">
    <property type="entry name" value="OS01G0574800 PROTEIN"/>
    <property type="match status" value="1"/>
</dbReference>
<dbReference type="InterPro" id="IPR044839">
    <property type="entry name" value="NDR1-like"/>
</dbReference>
<dbReference type="AlphaFoldDB" id="A0A0A0LBJ3"/>
<dbReference type="EMBL" id="CM002924">
    <property type="protein sequence ID" value="KGN59193.1"/>
    <property type="molecule type" value="Genomic_DNA"/>
</dbReference>
<name>A0A0A0LBJ3_CUCSA</name>
<reference evidence="6 7" key="2">
    <citation type="journal article" date="2009" name="PLoS ONE">
        <title>An integrated genetic and cytogenetic map of the cucumber genome.</title>
        <authorList>
            <person name="Ren Y."/>
            <person name="Zhang Z."/>
            <person name="Liu J."/>
            <person name="Staub J.E."/>
            <person name="Han Y."/>
            <person name="Cheng Z."/>
            <person name="Li X."/>
            <person name="Lu J."/>
            <person name="Miao H."/>
            <person name="Kang H."/>
            <person name="Xie B."/>
            <person name="Gu X."/>
            <person name="Wang X."/>
            <person name="Du Y."/>
            <person name="Jin W."/>
            <person name="Huang S."/>
        </authorList>
    </citation>
    <scope>NUCLEOTIDE SEQUENCE [LARGE SCALE GENOMIC DNA]</scope>
    <source>
        <strain evidence="7">cv. 9930</strain>
    </source>
</reference>
<dbReference type="InterPro" id="IPR004864">
    <property type="entry name" value="LEA_2"/>
</dbReference>
<sequence>MTMTRKLKFQVNNANLTQFNLTDDSQLLFQLSLNMTVKNPNRGFGVFFDSIEVAVLYQGIKFSNVSLSPFYQGQEGKSSLNFRFDGQQLMNLDAKQLAVFTLEQLVDIFSIKVELRLHMRVKIGFIRIKLNPKVRCGLNLPLISHERSLFRFRIIGCFVTY</sequence>
<keyword evidence="3" id="KW-1133">Transmembrane helix</keyword>
<evidence type="ECO:0000259" key="5">
    <source>
        <dbReference type="Pfam" id="PF03168"/>
    </source>
</evidence>
<dbReference type="Gramene" id="KGN59193">
    <property type="protein sequence ID" value="KGN59193"/>
    <property type="gene ID" value="Csa_3G778980"/>
</dbReference>
<reference evidence="6 7" key="3">
    <citation type="journal article" date="2010" name="BMC Genomics">
        <title>Transcriptome sequencing and comparative analysis of cucumber flowers with different sex types.</title>
        <authorList>
            <person name="Guo S."/>
            <person name="Zheng Y."/>
            <person name="Joung J.G."/>
            <person name="Liu S."/>
            <person name="Zhang Z."/>
            <person name="Crasta O.R."/>
            <person name="Sobral B.W."/>
            <person name="Xu Y."/>
            <person name="Huang S."/>
            <person name="Fei Z."/>
        </authorList>
    </citation>
    <scope>NUCLEOTIDE SEQUENCE [LARGE SCALE GENOMIC DNA]</scope>
    <source>
        <strain evidence="7">cv. 9930</strain>
    </source>
</reference>